<proteinExistence type="predicted"/>
<accession>A0ABR9ZN33</accession>
<dbReference type="InterPro" id="IPR045751">
    <property type="entry name" value="DUF6179"/>
</dbReference>
<evidence type="ECO:0000313" key="2">
    <source>
        <dbReference type="Proteomes" id="UP000614200"/>
    </source>
</evidence>
<sequence>MIHTLAKHSLYTDFIPDIEKWTFSMLEYSLKNGMITPKQVELIQLDIMKIMSENVLKYTQGKSASVKTDVGIDLYNGVVYTLDAYFRSFNDMNDAFEKLMTFEVSRFYQTGQNCIKAKMAHLELSYKYLKSMHLALAIDAYIDTIYNGLELFFKNYDYEFMPNLTSGMIDYPLFYDPMKEIGIWYVEYYIKTLNLENDFCHNYDENDILSIVALYARNYDMAPENLINNVSEILLKQSIASTLLERAVRNLFLKPSDIKLLHEKFKAHPDPEALFADAFYEAIDTLMPSAKSYFRRGFPSLLTQFKLAFASENLAHFFTL</sequence>
<protein>
    <submittedName>
        <fullName evidence="1">Uncharacterized protein</fullName>
    </submittedName>
</protein>
<organism evidence="1 2">
    <name type="scientific">Fusibacter ferrireducens</name>
    <dbReference type="NCBI Taxonomy" id="2785058"/>
    <lineage>
        <taxon>Bacteria</taxon>
        <taxon>Bacillati</taxon>
        <taxon>Bacillota</taxon>
        <taxon>Clostridia</taxon>
        <taxon>Eubacteriales</taxon>
        <taxon>Eubacteriales Family XII. Incertae Sedis</taxon>
        <taxon>Fusibacter</taxon>
    </lineage>
</organism>
<name>A0ABR9ZN33_9FIRM</name>
<dbReference type="EMBL" id="JADKNH010000001">
    <property type="protein sequence ID" value="MBF4691824.1"/>
    <property type="molecule type" value="Genomic_DNA"/>
</dbReference>
<gene>
    <name evidence="1" type="ORF">ISU02_01775</name>
</gene>
<keyword evidence="2" id="KW-1185">Reference proteome</keyword>
<reference evidence="1 2" key="1">
    <citation type="submission" date="2020-11" db="EMBL/GenBank/DDBJ databases">
        <title>Fusibacter basophilias sp. nov.</title>
        <authorList>
            <person name="Qiu D."/>
        </authorList>
    </citation>
    <scope>NUCLEOTIDE SEQUENCE [LARGE SCALE GENOMIC DNA]</scope>
    <source>
        <strain evidence="1 2">Q10-2</strain>
    </source>
</reference>
<dbReference type="RefSeq" id="WP_194700055.1">
    <property type="nucleotide sequence ID" value="NZ_JADKNH010000001.1"/>
</dbReference>
<dbReference type="Pfam" id="PF19677">
    <property type="entry name" value="DUF6179"/>
    <property type="match status" value="1"/>
</dbReference>
<dbReference type="Proteomes" id="UP000614200">
    <property type="component" value="Unassembled WGS sequence"/>
</dbReference>
<comment type="caution">
    <text evidence="1">The sequence shown here is derived from an EMBL/GenBank/DDBJ whole genome shotgun (WGS) entry which is preliminary data.</text>
</comment>
<evidence type="ECO:0000313" key="1">
    <source>
        <dbReference type="EMBL" id="MBF4691824.1"/>
    </source>
</evidence>